<dbReference type="Pfam" id="PF24568">
    <property type="entry name" value="CC_PcsB"/>
    <property type="match status" value="1"/>
</dbReference>
<keyword evidence="6" id="KW-0175">Coiled coil</keyword>
<dbReference type="PANTHER" id="PTHR47053">
    <property type="entry name" value="MUREIN DD-ENDOPEPTIDASE MEPH-RELATED"/>
    <property type="match status" value="1"/>
</dbReference>
<evidence type="ECO:0000256" key="3">
    <source>
        <dbReference type="ARBA" id="ARBA00022729"/>
    </source>
</evidence>
<evidence type="ECO:0000313" key="8">
    <source>
        <dbReference type="EMBL" id="MDQ0201226.1"/>
    </source>
</evidence>
<dbReference type="InterPro" id="IPR051202">
    <property type="entry name" value="Peptidase_C40"/>
</dbReference>
<proteinExistence type="inferred from homology"/>
<gene>
    <name evidence="8" type="ORF">J2S10_004432</name>
</gene>
<evidence type="ECO:0000259" key="7">
    <source>
        <dbReference type="PROSITE" id="PS51935"/>
    </source>
</evidence>
<organism evidence="8 9">
    <name type="scientific">Neobacillus ginsengisoli</name>
    <dbReference type="NCBI Taxonomy" id="904295"/>
    <lineage>
        <taxon>Bacteria</taxon>
        <taxon>Bacillati</taxon>
        <taxon>Bacillota</taxon>
        <taxon>Bacilli</taxon>
        <taxon>Bacillales</taxon>
        <taxon>Bacillaceae</taxon>
        <taxon>Neobacillus</taxon>
    </lineage>
</organism>
<comment type="caution">
    <text evidence="8">The sequence shown here is derived from an EMBL/GenBank/DDBJ whole genome shotgun (WGS) entry which is preliminary data.</text>
</comment>
<dbReference type="EMBL" id="JAUSTW010000008">
    <property type="protein sequence ID" value="MDQ0201226.1"/>
    <property type="molecule type" value="Genomic_DNA"/>
</dbReference>
<evidence type="ECO:0000313" key="9">
    <source>
        <dbReference type="Proteomes" id="UP001224122"/>
    </source>
</evidence>
<dbReference type="InterPro" id="IPR038765">
    <property type="entry name" value="Papain-like_cys_pep_sf"/>
</dbReference>
<keyword evidence="9" id="KW-1185">Reference proteome</keyword>
<dbReference type="Gene3D" id="3.90.1720.10">
    <property type="entry name" value="endopeptidase domain like (from Nostoc punctiforme)"/>
    <property type="match status" value="1"/>
</dbReference>
<dbReference type="InterPro" id="IPR057309">
    <property type="entry name" value="PcsB_CC"/>
</dbReference>
<dbReference type="RefSeq" id="WP_307412355.1">
    <property type="nucleotide sequence ID" value="NZ_JAUSTW010000008.1"/>
</dbReference>
<reference evidence="8 9" key="1">
    <citation type="submission" date="2023-07" db="EMBL/GenBank/DDBJ databases">
        <title>Genomic Encyclopedia of Type Strains, Phase IV (KMG-IV): sequencing the most valuable type-strain genomes for metagenomic binning, comparative biology and taxonomic classification.</title>
        <authorList>
            <person name="Goeker M."/>
        </authorList>
    </citation>
    <scope>NUCLEOTIDE SEQUENCE [LARGE SCALE GENOMIC DNA]</scope>
    <source>
        <strain evidence="8 9">DSM 27594</strain>
    </source>
</reference>
<keyword evidence="4" id="KW-0378">Hydrolase</keyword>
<keyword evidence="5" id="KW-0788">Thiol protease</keyword>
<keyword evidence="3" id="KW-0732">Signal</keyword>
<evidence type="ECO:0000256" key="6">
    <source>
        <dbReference type="SAM" id="Coils"/>
    </source>
</evidence>
<dbReference type="InterPro" id="IPR000064">
    <property type="entry name" value="NLP_P60_dom"/>
</dbReference>
<dbReference type="Pfam" id="PF00877">
    <property type="entry name" value="NLPC_P60"/>
    <property type="match status" value="1"/>
</dbReference>
<dbReference type="SUPFAM" id="SSF54001">
    <property type="entry name" value="Cysteine proteinases"/>
    <property type="match status" value="1"/>
</dbReference>
<dbReference type="Proteomes" id="UP001224122">
    <property type="component" value="Unassembled WGS sequence"/>
</dbReference>
<feature type="domain" description="NlpC/P60" evidence="7">
    <location>
        <begin position="240"/>
        <end position="367"/>
    </location>
</feature>
<evidence type="ECO:0000256" key="5">
    <source>
        <dbReference type="ARBA" id="ARBA00022807"/>
    </source>
</evidence>
<feature type="coiled-coil region" evidence="6">
    <location>
        <begin position="143"/>
        <end position="205"/>
    </location>
</feature>
<protein>
    <submittedName>
        <fullName evidence="8">Peptidoglycan hydrolase CwlO-like protein</fullName>
    </submittedName>
</protein>
<evidence type="ECO:0000256" key="2">
    <source>
        <dbReference type="ARBA" id="ARBA00022670"/>
    </source>
</evidence>
<comment type="similarity">
    <text evidence="1">Belongs to the peptidase C40 family.</text>
</comment>
<dbReference type="PROSITE" id="PS51935">
    <property type="entry name" value="NLPC_P60"/>
    <property type="match status" value="1"/>
</dbReference>
<name>A0ABT9Y0V7_9BACI</name>
<keyword evidence="2" id="KW-0645">Protease</keyword>
<evidence type="ECO:0000256" key="1">
    <source>
        <dbReference type="ARBA" id="ARBA00007074"/>
    </source>
</evidence>
<dbReference type="PANTHER" id="PTHR47053:SF1">
    <property type="entry name" value="MUREIN DD-ENDOPEPTIDASE MEPH-RELATED"/>
    <property type="match status" value="1"/>
</dbReference>
<sequence>MKKKLAILSTTIMLGLGGPISIPTVKADTQQSISQANLNISQAKVGLAAVKQQMDRVNQAITENNKKIAAAEKEITDKNNEVNQLQTQISALQVKIEQRNDVLKKRAQSFQETGGNVSYINVLMDASSFRDFVDRVGAVAQLVEADNNLLTQQETDKQALEQKQASVQKVLADLTSLKSNLDGMKAELTDQKVQQEANQATLQQKQQDGYNQLANLMAQEQHSADAAISSFASAPAAPSSGSISTVIQAGYKYIGRSVYVFGGGRTVSDITNGFFDCSGFVHWAYAQAGVNLGWNTGAMLGNGVRVPASQMRPGDLVFFDTYASNSHVGIYIGGGNFIGSQSSTGVAVASMSNVYWSQHFKGVVVRVIN</sequence>
<evidence type="ECO:0000256" key="4">
    <source>
        <dbReference type="ARBA" id="ARBA00022801"/>
    </source>
</evidence>
<dbReference type="Gene3D" id="6.10.250.3150">
    <property type="match status" value="1"/>
</dbReference>
<feature type="coiled-coil region" evidence="6">
    <location>
        <begin position="47"/>
        <end position="102"/>
    </location>
</feature>
<accession>A0ABT9Y0V7</accession>